<feature type="compositionally biased region" description="Gly residues" evidence="1">
    <location>
        <begin position="44"/>
        <end position="53"/>
    </location>
</feature>
<proteinExistence type="predicted"/>
<feature type="region of interest" description="Disordered" evidence="1">
    <location>
        <begin position="38"/>
        <end position="60"/>
    </location>
</feature>
<reference evidence="3" key="1">
    <citation type="submission" date="2023-07" db="EMBL/GenBank/DDBJ databases">
        <title>Whole genome shotgun sequence of Streptomyces cacaoi subsp. asoensis NBRC 13813.</title>
        <authorList>
            <person name="Komaki H."/>
            <person name="Tamura T."/>
        </authorList>
    </citation>
    <scope>NUCLEOTIDE SEQUENCE [LARGE SCALE GENOMIC DNA]</scope>
    <source>
        <strain evidence="3">NBRC 13813</strain>
    </source>
</reference>
<sequence>MQTLLVGQVGVLLGVGGPLQVFQSYAERVESVAVCRHGGEGARGDAGGRGGDGTESAYPSAYPEPLCGHVKYPRSGGRAPVVGVRVDMTGTGERWAALAVSQSAERL</sequence>
<accession>A0ABQ3S9T9</accession>
<dbReference type="EMBL" id="BNEB01000005">
    <property type="protein sequence ID" value="GHI64894.1"/>
    <property type="molecule type" value="Genomic_DNA"/>
</dbReference>
<evidence type="ECO:0000256" key="1">
    <source>
        <dbReference type="SAM" id="MobiDB-lite"/>
    </source>
</evidence>
<dbReference type="Proteomes" id="UP000649259">
    <property type="component" value="Unassembled WGS sequence"/>
</dbReference>
<organism evidence="2 3">
    <name type="scientific">Streptomyces asoensis</name>
    <dbReference type="NCBI Taxonomy" id="249586"/>
    <lineage>
        <taxon>Bacteria</taxon>
        <taxon>Bacillati</taxon>
        <taxon>Actinomycetota</taxon>
        <taxon>Actinomycetes</taxon>
        <taxon>Kitasatosporales</taxon>
        <taxon>Streptomycetaceae</taxon>
        <taxon>Streptomyces</taxon>
    </lineage>
</organism>
<evidence type="ECO:0000313" key="3">
    <source>
        <dbReference type="Proteomes" id="UP000649259"/>
    </source>
</evidence>
<name>A0ABQ3S9T9_9ACTN</name>
<keyword evidence="3" id="KW-1185">Reference proteome</keyword>
<protein>
    <submittedName>
        <fullName evidence="2">Uncharacterized protein</fullName>
    </submittedName>
</protein>
<comment type="caution">
    <text evidence="2">The sequence shown here is derived from an EMBL/GenBank/DDBJ whole genome shotgun (WGS) entry which is preliminary data.</text>
</comment>
<gene>
    <name evidence="2" type="ORF">Saso_65440</name>
</gene>
<evidence type="ECO:0000313" key="2">
    <source>
        <dbReference type="EMBL" id="GHI64894.1"/>
    </source>
</evidence>